<evidence type="ECO:0000313" key="1">
    <source>
        <dbReference type="EMBL" id="EDL92348.1"/>
    </source>
</evidence>
<protein>
    <submittedName>
        <fullName evidence="1">RCG63230</fullName>
    </submittedName>
</protein>
<organism evidence="1 2">
    <name type="scientific">Rattus norvegicus</name>
    <name type="common">Rat</name>
    <dbReference type="NCBI Taxonomy" id="10116"/>
    <lineage>
        <taxon>Eukaryota</taxon>
        <taxon>Metazoa</taxon>
        <taxon>Chordata</taxon>
        <taxon>Craniata</taxon>
        <taxon>Vertebrata</taxon>
        <taxon>Euteleostomi</taxon>
        <taxon>Mammalia</taxon>
        <taxon>Eutheria</taxon>
        <taxon>Euarchontoglires</taxon>
        <taxon>Glires</taxon>
        <taxon>Rodentia</taxon>
        <taxon>Myomorpha</taxon>
        <taxon>Muroidea</taxon>
        <taxon>Muridae</taxon>
        <taxon>Murinae</taxon>
        <taxon>Rattus</taxon>
    </lineage>
</organism>
<reference evidence="2" key="1">
    <citation type="submission" date="2005-09" db="EMBL/GenBank/DDBJ databases">
        <authorList>
            <person name="Mural R.J."/>
            <person name="Li P.W."/>
            <person name="Adams M.D."/>
            <person name="Amanatides P.G."/>
            <person name="Baden-Tillson H."/>
            <person name="Barnstead M."/>
            <person name="Chin S.H."/>
            <person name="Dew I."/>
            <person name="Evans C.A."/>
            <person name="Ferriera S."/>
            <person name="Flanigan M."/>
            <person name="Fosler C."/>
            <person name="Glodek A."/>
            <person name="Gu Z."/>
            <person name="Holt R.A."/>
            <person name="Jennings D."/>
            <person name="Kraft C.L."/>
            <person name="Lu F."/>
            <person name="Nguyen T."/>
            <person name="Nusskern D.R."/>
            <person name="Pfannkoch C.M."/>
            <person name="Sitter C."/>
            <person name="Sutton G.G."/>
            <person name="Venter J.C."/>
            <person name="Wang Z."/>
            <person name="Woodage T."/>
            <person name="Zheng X.H."/>
            <person name="Zhong F."/>
        </authorList>
    </citation>
    <scope>NUCLEOTIDE SEQUENCE [LARGE SCALE GENOMIC DNA]</scope>
    <source>
        <strain>BN</strain>
        <strain evidence="2">Sprague-Dawley</strain>
    </source>
</reference>
<proteinExistence type="predicted"/>
<gene>
    <name evidence="1" type="ORF">rCG_63230</name>
</gene>
<dbReference type="Proteomes" id="UP000234681">
    <property type="component" value="Chromosome 19"/>
</dbReference>
<dbReference type="EMBL" id="CH473972">
    <property type="protein sequence ID" value="EDL92348.1"/>
    <property type="molecule type" value="Genomic_DNA"/>
</dbReference>
<evidence type="ECO:0000313" key="2">
    <source>
        <dbReference type="Proteomes" id="UP000234681"/>
    </source>
</evidence>
<dbReference type="AlphaFoldDB" id="A6IYM0"/>
<sequence>MRPCWRKYVPRAIFEASKPLAFLNLILLYAFDLRCEPSVSCLCNHASPSRTLTLWSVKPT</sequence>
<accession>A6IYM0</accession>
<name>A6IYM0_RAT</name>